<evidence type="ECO:0000256" key="1">
    <source>
        <dbReference type="SAM" id="MobiDB-lite"/>
    </source>
</evidence>
<organism evidence="2 3">
    <name type="scientific">Steinernema glaseri</name>
    <dbReference type="NCBI Taxonomy" id="37863"/>
    <lineage>
        <taxon>Eukaryota</taxon>
        <taxon>Metazoa</taxon>
        <taxon>Ecdysozoa</taxon>
        <taxon>Nematoda</taxon>
        <taxon>Chromadorea</taxon>
        <taxon>Rhabditida</taxon>
        <taxon>Tylenchina</taxon>
        <taxon>Panagrolaimomorpha</taxon>
        <taxon>Strongyloidoidea</taxon>
        <taxon>Steinernematidae</taxon>
        <taxon>Steinernema</taxon>
    </lineage>
</organism>
<feature type="region of interest" description="Disordered" evidence="1">
    <location>
        <begin position="100"/>
        <end position="123"/>
    </location>
</feature>
<dbReference type="Proteomes" id="UP000095287">
    <property type="component" value="Unplaced"/>
</dbReference>
<proteinExistence type="predicted"/>
<sequence length="246" mass="27848">MKLVPVDHHHTCKKCSLLDESKRIIEDLVHVLNVKTPPDVKMQRHRNLLHKLMIWRQREHDEKEKPVTVKFEQPNDLSAPDMLATQYFTPVRYNNLPLAQSTPGNHVNPTPPSSPIVSTPPVSSPVTVTPTPASVLVTPARPVGIFPNIAIPKHPVKLDDVTVMDVDENPIKSPETIPFTKEQLLEYLEKSIKANKGKKRVLLANTPEHKAALGNKRRKQNTPRYPKRVRKQNTQPSSSGIKVKMW</sequence>
<name>A0A1I7YWI7_9BILA</name>
<reference evidence="3" key="1">
    <citation type="submission" date="2016-11" db="UniProtKB">
        <authorList>
            <consortium name="WormBaseParasite"/>
        </authorList>
    </citation>
    <scope>IDENTIFICATION</scope>
</reference>
<protein>
    <submittedName>
        <fullName evidence="3">Verprolin</fullName>
    </submittedName>
</protein>
<feature type="region of interest" description="Disordered" evidence="1">
    <location>
        <begin position="206"/>
        <end position="246"/>
    </location>
</feature>
<evidence type="ECO:0000313" key="3">
    <source>
        <dbReference type="WBParaSite" id="L893_g2047.t1"/>
    </source>
</evidence>
<keyword evidence="2" id="KW-1185">Reference proteome</keyword>
<accession>A0A1I7YWI7</accession>
<dbReference type="WBParaSite" id="L893_g2047.t1">
    <property type="protein sequence ID" value="L893_g2047.t1"/>
    <property type="gene ID" value="L893_g2047"/>
</dbReference>
<evidence type="ECO:0000313" key="2">
    <source>
        <dbReference type="Proteomes" id="UP000095287"/>
    </source>
</evidence>
<feature type="compositionally biased region" description="Basic residues" evidence="1">
    <location>
        <begin position="215"/>
        <end position="231"/>
    </location>
</feature>
<dbReference type="AlphaFoldDB" id="A0A1I7YWI7"/>